<proteinExistence type="predicted"/>
<protein>
    <submittedName>
        <fullName evidence="2">Uncharacterized protein</fullName>
    </submittedName>
</protein>
<gene>
    <name evidence="2" type="ORF">Ciccas_003636</name>
</gene>
<dbReference type="AlphaFoldDB" id="A0ABD2QDZ3"/>
<feature type="compositionally biased region" description="Basic and acidic residues" evidence="1">
    <location>
        <begin position="443"/>
        <end position="456"/>
    </location>
</feature>
<dbReference type="EMBL" id="JBJKFK010000342">
    <property type="protein sequence ID" value="KAL3317705.1"/>
    <property type="molecule type" value="Genomic_DNA"/>
</dbReference>
<organism evidence="2 3">
    <name type="scientific">Cichlidogyrus casuarinus</name>
    <dbReference type="NCBI Taxonomy" id="1844966"/>
    <lineage>
        <taxon>Eukaryota</taxon>
        <taxon>Metazoa</taxon>
        <taxon>Spiralia</taxon>
        <taxon>Lophotrochozoa</taxon>
        <taxon>Platyhelminthes</taxon>
        <taxon>Monogenea</taxon>
        <taxon>Monopisthocotylea</taxon>
        <taxon>Dactylogyridea</taxon>
        <taxon>Ancyrocephalidae</taxon>
        <taxon>Cichlidogyrus</taxon>
    </lineage>
</organism>
<comment type="caution">
    <text evidence="2">The sequence shown here is derived from an EMBL/GenBank/DDBJ whole genome shotgun (WGS) entry which is preliminary data.</text>
</comment>
<keyword evidence="3" id="KW-1185">Reference proteome</keyword>
<evidence type="ECO:0000313" key="3">
    <source>
        <dbReference type="Proteomes" id="UP001626550"/>
    </source>
</evidence>
<evidence type="ECO:0000256" key="1">
    <source>
        <dbReference type="SAM" id="MobiDB-lite"/>
    </source>
</evidence>
<reference evidence="2 3" key="1">
    <citation type="submission" date="2024-11" db="EMBL/GenBank/DDBJ databases">
        <title>Adaptive evolution of stress response genes in parasites aligns with host niche diversity.</title>
        <authorList>
            <person name="Hahn C."/>
            <person name="Resl P."/>
        </authorList>
    </citation>
    <scope>NUCLEOTIDE SEQUENCE [LARGE SCALE GENOMIC DNA]</scope>
    <source>
        <strain evidence="2">EGGRZ-B1_66</strain>
        <tissue evidence="2">Body</tissue>
    </source>
</reference>
<dbReference type="Proteomes" id="UP001626550">
    <property type="component" value="Unassembled WGS sequence"/>
</dbReference>
<accession>A0ABD2QDZ3</accession>
<name>A0ABD2QDZ3_9PLAT</name>
<feature type="compositionally biased region" description="Basic residues" evidence="1">
    <location>
        <begin position="457"/>
        <end position="476"/>
    </location>
</feature>
<evidence type="ECO:0000313" key="2">
    <source>
        <dbReference type="EMBL" id="KAL3317705.1"/>
    </source>
</evidence>
<feature type="region of interest" description="Disordered" evidence="1">
    <location>
        <begin position="415"/>
        <end position="493"/>
    </location>
</feature>
<sequence length="493" mass="56785">MLDTGKMVSENTCSPLWSLIVQHVSKKNHIPPDELHCLSDFELFFQAQTSVESKTEASLNAILPDDNEEEKDGVEMYGLLQLGHLGTAEWAARCLHLLLQQEWTRLERELPNLEECSACYTPVTHFFSQLAKQRGTSFGHLLPKTLTGLLRAFLQLWYRVSCEDHNLSMYEEQSWLQDSLLISIQRLALFAHTEIGRRPVLYVFQFANRLALDELNNRRHCFVQRRMALKLTSNLLNLLSLCKRPALTELQAVESGQEVEEQPEQEHQLLLPVSQHDRKVPAHLAYLRVASRLISREQKNRDRLAFIAASNLPQEDNRVERKFSSVLSVRAKLRRRRREAQLRRALMSDDSEKSSEAFQKVLSLNSVSARNAAAEADALVDLIDESTECVVQAIDSSEKQAATRLWRQICAKTQSHSLRKRAQKEQDQLSRKALGTVPKRAAPKPEKEQSSQEMEQKRRRIEKKLEKKNKHNKKRVASAEDFSLRSKKRKLKI</sequence>